<dbReference type="KEGG" id="pmrn:116937296"/>
<dbReference type="PANTHER" id="PTHR15681:SF1">
    <property type="entry name" value="MAD2L1-BINDING PROTEIN"/>
    <property type="match status" value="1"/>
</dbReference>
<dbReference type="Proteomes" id="UP001318040">
    <property type="component" value="Unplaced"/>
</dbReference>
<reference evidence="2 3" key="1">
    <citation type="submission" date="2025-04" db="UniProtKB">
        <authorList>
            <consortium name="RefSeq"/>
        </authorList>
    </citation>
    <scope>IDENTIFICATION</scope>
    <source>
        <tissue evidence="2 3">Sperm</tissue>
    </source>
</reference>
<evidence type="ECO:0000313" key="3">
    <source>
        <dbReference type="RefSeq" id="XP_032800250.1"/>
    </source>
</evidence>
<sequence>MSARRCEVTVRGAVSQRSLGALVWEIFAHALYQRGQLPLPYPQLLHFHSHLAEVPPRLRQEARMLTALHELSGHLETLFSLSHVPRVLILLGPSPMSPLELYELDFHELALGGSGDSLCHARYSRHVFHSLFVQNVFGEPRALPVTSATLLLWAHRDCGVDWFKPKLNYKPPNRGRRVVVAFSNSLEEPLGTALGQPCEDDCVWFQAPVAIKGVLDSGSGQGLEGLMDGTS</sequence>
<keyword evidence="1" id="KW-1185">Reference proteome</keyword>
<name>A0AAJ7SK99_PETMA</name>
<proteinExistence type="predicted"/>
<dbReference type="Pfam" id="PF06581">
    <property type="entry name" value="p31comet"/>
    <property type="match status" value="1"/>
</dbReference>
<evidence type="ECO:0000313" key="1">
    <source>
        <dbReference type="Proteomes" id="UP001318040"/>
    </source>
</evidence>
<dbReference type="PANTHER" id="PTHR15681">
    <property type="entry name" value="MAD2L1-BINDING PROTEIN"/>
    <property type="match status" value="1"/>
</dbReference>
<evidence type="ECO:0000313" key="2">
    <source>
        <dbReference type="RefSeq" id="XP_032800228.1"/>
    </source>
</evidence>
<dbReference type="GO" id="GO:0005634">
    <property type="term" value="C:nucleus"/>
    <property type="evidence" value="ECO:0007669"/>
    <property type="project" value="InterPro"/>
</dbReference>
<dbReference type="InterPro" id="IPR053729">
    <property type="entry name" value="MAD2L1BP_domain_sf"/>
</dbReference>
<dbReference type="Gene3D" id="3.30.900.20">
    <property type="match status" value="1"/>
</dbReference>
<protein>
    <submittedName>
        <fullName evidence="2 3">MAD2L1-binding protein-like</fullName>
    </submittedName>
</protein>
<dbReference type="AlphaFoldDB" id="A0AAJ7SK99"/>
<dbReference type="KEGG" id="pmrn:116937265"/>
<accession>A0AAJ7SK99</accession>
<dbReference type="RefSeq" id="XP_032800228.1">
    <property type="nucleotide sequence ID" value="XM_032944337.1"/>
</dbReference>
<dbReference type="RefSeq" id="XP_032800250.1">
    <property type="nucleotide sequence ID" value="XM_032944359.1"/>
</dbReference>
<dbReference type="GO" id="GO:0007096">
    <property type="term" value="P:regulation of exit from mitosis"/>
    <property type="evidence" value="ECO:0007669"/>
    <property type="project" value="InterPro"/>
</dbReference>
<organism evidence="1 3">
    <name type="scientific">Petromyzon marinus</name>
    <name type="common">Sea lamprey</name>
    <dbReference type="NCBI Taxonomy" id="7757"/>
    <lineage>
        <taxon>Eukaryota</taxon>
        <taxon>Metazoa</taxon>
        <taxon>Chordata</taxon>
        <taxon>Craniata</taxon>
        <taxon>Vertebrata</taxon>
        <taxon>Cyclostomata</taxon>
        <taxon>Hyperoartia</taxon>
        <taxon>Petromyzontiformes</taxon>
        <taxon>Petromyzontidae</taxon>
        <taxon>Petromyzon</taxon>
    </lineage>
</organism>
<gene>
    <name evidence="3" type="primary">LOC116937296</name>
    <name evidence="2" type="synonym">LOC116937265</name>
</gene>
<dbReference type="InterPro" id="IPR009511">
    <property type="entry name" value="MAD1/Cdc20-bound-Mad2-bd"/>
</dbReference>